<gene>
    <name evidence="2" type="ORF">NEUTE1DRAFT_72229</name>
</gene>
<feature type="non-terminal residue" evidence="2">
    <location>
        <position position="1"/>
    </location>
</feature>
<dbReference type="EMBL" id="GL891382">
    <property type="protein sequence ID" value="EGO52523.1"/>
    <property type="molecule type" value="Genomic_DNA"/>
</dbReference>
<dbReference type="RefSeq" id="XP_009856164.1">
    <property type="nucleotide sequence ID" value="XM_009857862.1"/>
</dbReference>
<dbReference type="HOGENOM" id="CLU_2948158_0_0_1"/>
<name>F8N312_NEUT8</name>
<dbReference type="VEuPathDB" id="FungiDB:NEUTE1DRAFT_72229"/>
<evidence type="ECO:0000313" key="3">
    <source>
        <dbReference type="Proteomes" id="UP000008065"/>
    </source>
</evidence>
<organism evidence="2 3">
    <name type="scientific">Neurospora tetrasperma (strain FGSC 2508 / ATCC MYA-4615 / P0657)</name>
    <dbReference type="NCBI Taxonomy" id="510951"/>
    <lineage>
        <taxon>Eukaryota</taxon>
        <taxon>Fungi</taxon>
        <taxon>Dikarya</taxon>
        <taxon>Ascomycota</taxon>
        <taxon>Pezizomycotina</taxon>
        <taxon>Sordariomycetes</taxon>
        <taxon>Sordariomycetidae</taxon>
        <taxon>Sordariales</taxon>
        <taxon>Sordariaceae</taxon>
        <taxon>Neurospora</taxon>
    </lineage>
</organism>
<protein>
    <submittedName>
        <fullName evidence="2">Uncharacterized protein</fullName>
    </submittedName>
</protein>
<dbReference type="KEGG" id="nte:NEUTE1DRAFT72229"/>
<accession>F8N312</accession>
<evidence type="ECO:0000313" key="2">
    <source>
        <dbReference type="EMBL" id="EGO52523.1"/>
    </source>
</evidence>
<feature type="region of interest" description="Disordered" evidence="1">
    <location>
        <begin position="1"/>
        <end position="34"/>
    </location>
</feature>
<evidence type="ECO:0000256" key="1">
    <source>
        <dbReference type="SAM" id="MobiDB-lite"/>
    </source>
</evidence>
<proteinExistence type="predicted"/>
<dbReference type="AlphaFoldDB" id="F8N312"/>
<dbReference type="GeneID" id="20829581"/>
<sequence length="60" mass="6729">FDGSASDFHRHPPRQSARRQTSGNRGTDHRHSLYSRREATATFAGSAKVNKDLTVGRRGY</sequence>
<keyword evidence="3" id="KW-1185">Reference proteome</keyword>
<reference evidence="3" key="1">
    <citation type="journal article" date="2011" name="Genetics">
        <title>Massive changes in genome architecture accompany the transition to self-fertility in the filamentous fungus Neurospora tetrasperma.</title>
        <authorList>
            <person name="Ellison C.E."/>
            <person name="Stajich J.E."/>
            <person name="Jacobson D.J."/>
            <person name="Natvig D.O."/>
            <person name="Lapidus A."/>
            <person name="Foster B."/>
            <person name="Aerts A."/>
            <person name="Riley R."/>
            <person name="Lindquist E.A."/>
            <person name="Grigoriev I.V."/>
            <person name="Taylor J.W."/>
        </authorList>
    </citation>
    <scope>NUCLEOTIDE SEQUENCE [LARGE SCALE GENOMIC DNA]</scope>
    <source>
        <strain evidence="3">FGSC 2508 / P0657</strain>
    </source>
</reference>
<dbReference type="Proteomes" id="UP000008065">
    <property type="component" value="Unassembled WGS sequence"/>
</dbReference>